<dbReference type="Proteomes" id="UP001212841">
    <property type="component" value="Unassembled WGS sequence"/>
</dbReference>
<keyword evidence="3" id="KW-1185">Reference proteome</keyword>
<gene>
    <name evidence="2" type="ORF">HK097_005627</name>
</gene>
<dbReference type="EMBL" id="JADGJD010000263">
    <property type="protein sequence ID" value="KAJ3052807.1"/>
    <property type="molecule type" value="Genomic_DNA"/>
</dbReference>
<feature type="region of interest" description="Disordered" evidence="1">
    <location>
        <begin position="47"/>
        <end position="74"/>
    </location>
</feature>
<sequence length="74" mass="8135">MPSYIQMTPQPPSEAIDAMHSSNDQLPPSYESVQNITFDVATINNLENSEREDEKGMPGGLYSPNPRPPAAGFR</sequence>
<protein>
    <submittedName>
        <fullName evidence="2">Uncharacterized protein</fullName>
    </submittedName>
</protein>
<evidence type="ECO:0000256" key="1">
    <source>
        <dbReference type="SAM" id="MobiDB-lite"/>
    </source>
</evidence>
<feature type="region of interest" description="Disordered" evidence="1">
    <location>
        <begin position="1"/>
        <end position="29"/>
    </location>
</feature>
<evidence type="ECO:0000313" key="2">
    <source>
        <dbReference type="EMBL" id="KAJ3052807.1"/>
    </source>
</evidence>
<dbReference type="AlphaFoldDB" id="A0AAD5SFD6"/>
<feature type="compositionally biased region" description="Polar residues" evidence="1">
    <location>
        <begin position="20"/>
        <end position="29"/>
    </location>
</feature>
<proteinExistence type="predicted"/>
<feature type="compositionally biased region" description="Pro residues" evidence="1">
    <location>
        <begin position="65"/>
        <end position="74"/>
    </location>
</feature>
<comment type="caution">
    <text evidence="2">The sequence shown here is derived from an EMBL/GenBank/DDBJ whole genome shotgun (WGS) entry which is preliminary data.</text>
</comment>
<accession>A0AAD5SFD6</accession>
<organism evidence="2 3">
    <name type="scientific">Rhizophlyctis rosea</name>
    <dbReference type="NCBI Taxonomy" id="64517"/>
    <lineage>
        <taxon>Eukaryota</taxon>
        <taxon>Fungi</taxon>
        <taxon>Fungi incertae sedis</taxon>
        <taxon>Chytridiomycota</taxon>
        <taxon>Chytridiomycota incertae sedis</taxon>
        <taxon>Chytridiomycetes</taxon>
        <taxon>Rhizophlyctidales</taxon>
        <taxon>Rhizophlyctidaceae</taxon>
        <taxon>Rhizophlyctis</taxon>
    </lineage>
</organism>
<name>A0AAD5SFD6_9FUNG</name>
<reference evidence="2" key="1">
    <citation type="submission" date="2020-05" db="EMBL/GenBank/DDBJ databases">
        <title>Phylogenomic resolution of chytrid fungi.</title>
        <authorList>
            <person name="Stajich J.E."/>
            <person name="Amses K."/>
            <person name="Simmons R."/>
            <person name="Seto K."/>
            <person name="Myers J."/>
            <person name="Bonds A."/>
            <person name="Quandt C.A."/>
            <person name="Barry K."/>
            <person name="Liu P."/>
            <person name="Grigoriev I."/>
            <person name="Longcore J.E."/>
            <person name="James T.Y."/>
        </authorList>
    </citation>
    <scope>NUCLEOTIDE SEQUENCE</scope>
    <source>
        <strain evidence="2">JEL0318</strain>
    </source>
</reference>
<evidence type="ECO:0000313" key="3">
    <source>
        <dbReference type="Proteomes" id="UP001212841"/>
    </source>
</evidence>